<sequence>MCYFPPKCVKVALFFVSFFLIACGAVSIWFAVEAKSLSIYGIIGALAGFDLQQILFLVFLILGCFLFFVCVCGGCIALKRYCLVHCCFAFMVTLSFVVFLAAGIGLIVITSIVADEMETACDSTSENSISESFRELYTNSDSFYCVSSSSGCECYVNSTRLSGTGYTMVNSSSTVTKVQQCTSYLESAYADYGVDFSDINDIIEYLDYFGEIEKDYKCSGMCTIKNKYYFSDINIGAPEKTCFDVIKDDLILGDVRNYGIGYTVSGSILFIIFFIQYGLCCRKNMNARQGQTKQF</sequence>
<protein>
    <recommendedName>
        <fullName evidence="4">Tetraspanin family protein</fullName>
    </recommendedName>
</protein>
<keyword evidence="1" id="KW-0472">Membrane</keyword>
<reference evidence="2" key="1">
    <citation type="submission" date="2023-07" db="EMBL/GenBank/DDBJ databases">
        <authorList>
            <consortium name="AG Swart"/>
            <person name="Singh M."/>
            <person name="Singh A."/>
            <person name="Seah K."/>
            <person name="Emmerich C."/>
        </authorList>
    </citation>
    <scope>NUCLEOTIDE SEQUENCE</scope>
    <source>
        <strain evidence="2">DP1</strain>
    </source>
</reference>
<dbReference type="AlphaFoldDB" id="A0AAD1XQM9"/>
<feature type="transmembrane region" description="Helical" evidence="1">
    <location>
        <begin position="12"/>
        <end position="32"/>
    </location>
</feature>
<proteinExistence type="predicted"/>
<evidence type="ECO:0000256" key="1">
    <source>
        <dbReference type="SAM" id="Phobius"/>
    </source>
</evidence>
<feature type="transmembrane region" description="Helical" evidence="1">
    <location>
        <begin position="52"/>
        <end position="76"/>
    </location>
</feature>
<keyword evidence="1" id="KW-1133">Transmembrane helix</keyword>
<keyword evidence="1" id="KW-0812">Transmembrane</keyword>
<evidence type="ECO:0008006" key="4">
    <source>
        <dbReference type="Google" id="ProtNLM"/>
    </source>
</evidence>
<organism evidence="2 3">
    <name type="scientific">Euplotes crassus</name>
    <dbReference type="NCBI Taxonomy" id="5936"/>
    <lineage>
        <taxon>Eukaryota</taxon>
        <taxon>Sar</taxon>
        <taxon>Alveolata</taxon>
        <taxon>Ciliophora</taxon>
        <taxon>Intramacronucleata</taxon>
        <taxon>Spirotrichea</taxon>
        <taxon>Hypotrichia</taxon>
        <taxon>Euplotida</taxon>
        <taxon>Euplotidae</taxon>
        <taxon>Moneuplotes</taxon>
    </lineage>
</organism>
<keyword evidence="3" id="KW-1185">Reference proteome</keyword>
<feature type="transmembrane region" description="Helical" evidence="1">
    <location>
        <begin position="259"/>
        <end position="279"/>
    </location>
</feature>
<evidence type="ECO:0000313" key="3">
    <source>
        <dbReference type="Proteomes" id="UP001295684"/>
    </source>
</evidence>
<name>A0AAD1XQM9_EUPCR</name>
<gene>
    <name evidence="2" type="ORF">ECRASSUSDP1_LOCUS18485</name>
</gene>
<dbReference type="Proteomes" id="UP001295684">
    <property type="component" value="Unassembled WGS sequence"/>
</dbReference>
<feature type="transmembrane region" description="Helical" evidence="1">
    <location>
        <begin position="88"/>
        <end position="114"/>
    </location>
</feature>
<evidence type="ECO:0000313" key="2">
    <source>
        <dbReference type="EMBL" id="CAI2377103.1"/>
    </source>
</evidence>
<comment type="caution">
    <text evidence="2">The sequence shown here is derived from an EMBL/GenBank/DDBJ whole genome shotgun (WGS) entry which is preliminary data.</text>
</comment>
<accession>A0AAD1XQM9</accession>
<dbReference type="EMBL" id="CAMPGE010018711">
    <property type="protein sequence ID" value="CAI2377103.1"/>
    <property type="molecule type" value="Genomic_DNA"/>
</dbReference>
<dbReference type="PROSITE" id="PS51257">
    <property type="entry name" value="PROKAR_LIPOPROTEIN"/>
    <property type="match status" value="1"/>
</dbReference>